<reference evidence="1" key="1">
    <citation type="submission" date="2022-08" db="EMBL/GenBank/DDBJ databases">
        <title>Genome Sequence of Lecanicillium fungicola.</title>
        <authorList>
            <person name="Buettner E."/>
        </authorList>
    </citation>
    <scope>NUCLEOTIDE SEQUENCE</scope>
    <source>
        <strain evidence="1">Babe33</strain>
    </source>
</reference>
<dbReference type="EMBL" id="JANJQO010000033">
    <property type="protein sequence ID" value="KAJ2983366.1"/>
    <property type="molecule type" value="Genomic_DNA"/>
</dbReference>
<keyword evidence="2" id="KW-1185">Reference proteome</keyword>
<evidence type="ECO:0000313" key="2">
    <source>
        <dbReference type="Proteomes" id="UP001143910"/>
    </source>
</evidence>
<sequence length="155" mass="16817">MIFASRHAVTVAVAAILCAPASASPLDSAPSDTRAAEMVEKRDTGIWVNSFANGDCTSETHAGWFWSGQCQDIPSGTYGAHFGTDDSPWPNCAVKFWEMSGCHGHATEFHPDEWWGTGKDQYSGVYNGFYNCMPVANKQGKFYLNYGAASVSIQC</sequence>
<evidence type="ECO:0000313" key="1">
    <source>
        <dbReference type="EMBL" id="KAJ2983366.1"/>
    </source>
</evidence>
<gene>
    <name evidence="1" type="ORF">NQ176_g748</name>
</gene>
<protein>
    <submittedName>
        <fullName evidence="1">Uncharacterized protein</fullName>
    </submittedName>
</protein>
<proteinExistence type="predicted"/>
<dbReference type="Proteomes" id="UP001143910">
    <property type="component" value="Unassembled WGS sequence"/>
</dbReference>
<accession>A0ACC1NY07</accession>
<organism evidence="1 2">
    <name type="scientific">Zarea fungicola</name>
    <dbReference type="NCBI Taxonomy" id="93591"/>
    <lineage>
        <taxon>Eukaryota</taxon>
        <taxon>Fungi</taxon>
        <taxon>Dikarya</taxon>
        <taxon>Ascomycota</taxon>
        <taxon>Pezizomycotina</taxon>
        <taxon>Sordariomycetes</taxon>
        <taxon>Hypocreomycetidae</taxon>
        <taxon>Hypocreales</taxon>
        <taxon>Cordycipitaceae</taxon>
        <taxon>Zarea</taxon>
    </lineage>
</organism>
<comment type="caution">
    <text evidence="1">The sequence shown here is derived from an EMBL/GenBank/DDBJ whole genome shotgun (WGS) entry which is preliminary data.</text>
</comment>
<name>A0ACC1NY07_9HYPO</name>